<dbReference type="AlphaFoldDB" id="A0A4C1UUF1"/>
<feature type="compositionally biased region" description="Polar residues" evidence="1">
    <location>
        <begin position="63"/>
        <end position="73"/>
    </location>
</feature>
<accession>A0A4C1UUF1</accession>
<evidence type="ECO:0000313" key="2">
    <source>
        <dbReference type="EMBL" id="GBP30123.1"/>
    </source>
</evidence>
<reference evidence="2 3" key="1">
    <citation type="journal article" date="2019" name="Commun. Biol.">
        <title>The bagworm genome reveals a unique fibroin gene that provides high tensile strength.</title>
        <authorList>
            <person name="Kono N."/>
            <person name="Nakamura H."/>
            <person name="Ohtoshi R."/>
            <person name="Tomita M."/>
            <person name="Numata K."/>
            <person name="Arakawa K."/>
        </authorList>
    </citation>
    <scope>NUCLEOTIDE SEQUENCE [LARGE SCALE GENOMIC DNA]</scope>
</reference>
<organism evidence="2 3">
    <name type="scientific">Eumeta variegata</name>
    <name type="common">Bagworm moth</name>
    <name type="synonym">Eumeta japonica</name>
    <dbReference type="NCBI Taxonomy" id="151549"/>
    <lineage>
        <taxon>Eukaryota</taxon>
        <taxon>Metazoa</taxon>
        <taxon>Ecdysozoa</taxon>
        <taxon>Arthropoda</taxon>
        <taxon>Hexapoda</taxon>
        <taxon>Insecta</taxon>
        <taxon>Pterygota</taxon>
        <taxon>Neoptera</taxon>
        <taxon>Endopterygota</taxon>
        <taxon>Lepidoptera</taxon>
        <taxon>Glossata</taxon>
        <taxon>Ditrysia</taxon>
        <taxon>Tineoidea</taxon>
        <taxon>Psychidae</taxon>
        <taxon>Oiketicinae</taxon>
        <taxon>Eumeta</taxon>
    </lineage>
</organism>
<sequence>MKYAPLYEELLSLAGRRYVCVTTIVASNSNRDTSAFPISACAPDNRGETATVQSNMNIAASAPQISSGVTPNQVAPGAAAPATLS</sequence>
<proteinExistence type="predicted"/>
<keyword evidence="3" id="KW-1185">Reference proteome</keyword>
<dbReference type="EMBL" id="BGZK01000229">
    <property type="protein sequence ID" value="GBP30123.1"/>
    <property type="molecule type" value="Genomic_DNA"/>
</dbReference>
<gene>
    <name evidence="2" type="ORF">EVAR_94967_1</name>
</gene>
<protein>
    <submittedName>
        <fullName evidence="2">Uncharacterized protein</fullName>
    </submittedName>
</protein>
<name>A0A4C1UUF1_EUMVA</name>
<evidence type="ECO:0000313" key="3">
    <source>
        <dbReference type="Proteomes" id="UP000299102"/>
    </source>
</evidence>
<evidence type="ECO:0000256" key="1">
    <source>
        <dbReference type="SAM" id="MobiDB-lite"/>
    </source>
</evidence>
<comment type="caution">
    <text evidence="2">The sequence shown here is derived from an EMBL/GenBank/DDBJ whole genome shotgun (WGS) entry which is preliminary data.</text>
</comment>
<feature type="region of interest" description="Disordered" evidence="1">
    <location>
        <begin position="63"/>
        <end position="85"/>
    </location>
</feature>
<dbReference type="Proteomes" id="UP000299102">
    <property type="component" value="Unassembled WGS sequence"/>
</dbReference>